<evidence type="ECO:0000313" key="4">
    <source>
        <dbReference type="WBParaSite" id="MhA1_Contig142.frz3.gene11"/>
    </source>
</evidence>
<name>A0A1I8B5I6_MELHA</name>
<evidence type="ECO:0000313" key="3">
    <source>
        <dbReference type="Proteomes" id="UP000095281"/>
    </source>
</evidence>
<keyword evidence="1" id="KW-0175">Coiled coil</keyword>
<evidence type="ECO:0000256" key="1">
    <source>
        <dbReference type="SAM" id="Coils"/>
    </source>
</evidence>
<sequence>MPPLPPYQLNSQNSPLNQSKIPTTLRRYQRKSNNSNDQKRRLTLDLSLYKAQAEAIMFSSVNSNTTMSSSTAISSSTTSSSSSSNGGCHHHLPPLPSLPSSPAPITTPLPTSNTHSRVHSLSRSQTPTNNSSPMNGSMTTIFSGTTQTLPRDKPLASPKCFGKNTHILKEEYDRERQRWEKKLEEAEQKLCEAAANNAELFQTKAELNRKIIDFEKSQACYFFKPLIEQNKRLNDRLKAATTETKKLEQKMAFVQDEWLSLRDQYDRVLKENEALREQVLEMSKCITALRQSAAEKDRRQEMLIIKLKRMRMRASGQQESDRQSCAAGSEGSVEDSGSLGLDTIAEDLDEDVDLSTELLLNGRGAVGENVILRQQLATANDQLIDNANNIEESTNQFREELDAARKRERLLQQQLANALSQNELLEFQLVELTEGRQQLENGEVTNMNNKKTSCTERQTMTDISVAIKEVNEKELEEYDINEWKSSVGLNRKRALDSRKIEFLRDGMKRAFEFTLLGRSERCAIKQGLTAIESLQQQLNFAETELNMSNCENGRLQRELEQKDIEMKKQKDEVQNERQQRKRELKAELELLRKERVEESASYNRQVGELSSTLNEKVHTIGDLNDKVAQLGAELDICRCQLATSQKEDASLKAQNAEISKEVKRLFEELERVKADLDKAVEDKQRALNDANQRILSIEKINAEELRKLLEEKETNKQQCNQLRILNRELEAQFNTQMDLIGALKRKLLAQQCEPGKPSWATATATRSCGSQSTEDEQYHSEGSEEGLGGQQKMTTIRK</sequence>
<protein>
    <submittedName>
        <fullName evidence="4">Shootin-1</fullName>
    </submittedName>
</protein>
<feature type="region of interest" description="Disordered" evidence="2">
    <location>
        <begin position="312"/>
        <end position="339"/>
    </location>
</feature>
<proteinExistence type="predicted"/>
<feature type="compositionally biased region" description="Polar residues" evidence="2">
    <location>
        <begin position="760"/>
        <end position="772"/>
    </location>
</feature>
<dbReference type="Proteomes" id="UP000095281">
    <property type="component" value="Unplaced"/>
</dbReference>
<accession>A0A1I8B5I6</accession>
<dbReference type="OMA" id="RENNCDE"/>
<feature type="region of interest" description="Disordered" evidence="2">
    <location>
        <begin position="1"/>
        <end position="22"/>
    </location>
</feature>
<feature type="compositionally biased region" description="Polar residues" evidence="2">
    <location>
        <begin position="8"/>
        <end position="22"/>
    </location>
</feature>
<feature type="compositionally biased region" description="Pro residues" evidence="2">
    <location>
        <begin position="93"/>
        <end position="107"/>
    </location>
</feature>
<dbReference type="WBParaSite" id="MhA1_Contig142.frz3.gene11">
    <property type="protein sequence ID" value="MhA1_Contig142.frz3.gene11"/>
    <property type="gene ID" value="MhA1_Contig142.frz3.gene11"/>
</dbReference>
<feature type="compositionally biased region" description="Low complexity" evidence="2">
    <location>
        <begin position="64"/>
        <end position="85"/>
    </location>
</feature>
<feature type="compositionally biased region" description="Polar residues" evidence="2">
    <location>
        <begin position="113"/>
        <end position="138"/>
    </location>
</feature>
<feature type="coiled-coil region" evidence="1">
    <location>
        <begin position="373"/>
        <end position="421"/>
    </location>
</feature>
<feature type="coiled-coil region" evidence="1">
    <location>
        <begin position="524"/>
        <end position="601"/>
    </location>
</feature>
<reference evidence="4" key="1">
    <citation type="submission" date="2016-11" db="UniProtKB">
        <authorList>
            <consortium name="WormBaseParasite"/>
        </authorList>
    </citation>
    <scope>IDENTIFICATION</scope>
</reference>
<evidence type="ECO:0000256" key="2">
    <source>
        <dbReference type="SAM" id="MobiDB-lite"/>
    </source>
</evidence>
<feature type="coiled-coil region" evidence="1">
    <location>
        <begin position="655"/>
        <end position="732"/>
    </location>
</feature>
<organism evidence="3 4">
    <name type="scientific">Meloidogyne hapla</name>
    <name type="common">Root-knot nematode worm</name>
    <dbReference type="NCBI Taxonomy" id="6305"/>
    <lineage>
        <taxon>Eukaryota</taxon>
        <taxon>Metazoa</taxon>
        <taxon>Ecdysozoa</taxon>
        <taxon>Nematoda</taxon>
        <taxon>Chromadorea</taxon>
        <taxon>Rhabditida</taxon>
        <taxon>Tylenchina</taxon>
        <taxon>Tylenchomorpha</taxon>
        <taxon>Tylenchoidea</taxon>
        <taxon>Meloidogynidae</taxon>
        <taxon>Meloidogyninae</taxon>
        <taxon>Meloidogyne</taxon>
    </lineage>
</organism>
<feature type="coiled-coil region" evidence="1">
    <location>
        <begin position="230"/>
        <end position="257"/>
    </location>
</feature>
<feature type="region of interest" description="Disordered" evidence="2">
    <location>
        <begin position="64"/>
        <end position="138"/>
    </location>
</feature>
<keyword evidence="3" id="KW-1185">Reference proteome</keyword>
<feature type="region of interest" description="Disordered" evidence="2">
    <location>
        <begin position="754"/>
        <end position="798"/>
    </location>
</feature>
<dbReference type="AlphaFoldDB" id="A0A1I8B5I6"/>
<feature type="coiled-coil region" evidence="1">
    <location>
        <begin position="169"/>
        <end position="196"/>
    </location>
</feature>